<protein>
    <submittedName>
        <fullName evidence="2">Uncharacterized protein</fullName>
    </submittedName>
</protein>
<keyword evidence="1" id="KW-0472">Membrane</keyword>
<dbReference type="AlphaFoldDB" id="A0A0G1WZZ7"/>
<dbReference type="EMBL" id="LCQW01000007">
    <property type="protein sequence ID" value="KKW24458.1"/>
    <property type="molecule type" value="Genomic_DNA"/>
</dbReference>
<dbReference type="Proteomes" id="UP000034273">
    <property type="component" value="Unassembled WGS sequence"/>
</dbReference>
<name>A0A0G1WZZ7_9BACT</name>
<evidence type="ECO:0000313" key="2">
    <source>
        <dbReference type="EMBL" id="KKW24458.1"/>
    </source>
</evidence>
<evidence type="ECO:0000256" key="1">
    <source>
        <dbReference type="SAM" id="Phobius"/>
    </source>
</evidence>
<gene>
    <name evidence="2" type="ORF">UY67_C0007G0026</name>
</gene>
<organism evidence="2 3">
    <name type="scientific">Candidatus Kaiserbacteria bacterium GW2011_GWA2_52_12</name>
    <dbReference type="NCBI Taxonomy" id="1618671"/>
    <lineage>
        <taxon>Bacteria</taxon>
        <taxon>Candidatus Kaiseribacteriota</taxon>
    </lineage>
</organism>
<keyword evidence="1" id="KW-1133">Transmembrane helix</keyword>
<keyword evidence="1" id="KW-0812">Transmembrane</keyword>
<reference evidence="2 3" key="1">
    <citation type="journal article" date="2015" name="Nature">
        <title>rRNA introns, odd ribosomes, and small enigmatic genomes across a large radiation of phyla.</title>
        <authorList>
            <person name="Brown C.T."/>
            <person name="Hug L.A."/>
            <person name="Thomas B.C."/>
            <person name="Sharon I."/>
            <person name="Castelle C.J."/>
            <person name="Singh A."/>
            <person name="Wilkins M.J."/>
            <person name="Williams K.H."/>
            <person name="Banfield J.F."/>
        </authorList>
    </citation>
    <scope>NUCLEOTIDE SEQUENCE [LARGE SCALE GENOMIC DNA]</scope>
</reference>
<feature type="transmembrane region" description="Helical" evidence="1">
    <location>
        <begin position="12"/>
        <end position="32"/>
    </location>
</feature>
<evidence type="ECO:0000313" key="3">
    <source>
        <dbReference type="Proteomes" id="UP000034273"/>
    </source>
</evidence>
<accession>A0A0G1WZZ7</accession>
<proteinExistence type="predicted"/>
<sequence length="40" mass="4520">MTHALVVEIANFQGLAISGIFPFFTFGTMIDLRNQSFEKK</sequence>
<dbReference type="STRING" id="1618671.UY67_C0007G0026"/>
<comment type="caution">
    <text evidence="2">The sequence shown here is derived from an EMBL/GenBank/DDBJ whole genome shotgun (WGS) entry which is preliminary data.</text>
</comment>